<gene>
    <name evidence="2" type="primary">LOC107271131</name>
</gene>
<sequence length="223" mass="24601">MRYSMSRSCFHQHSIQEHCQTLNTVSCEKKLPYGLYEIIANNNKCVHHHPSYEFRAPSENSMRKFTGDGLLVNLDSNECLLEVTGDGCTIMLAHNYGSVRIVGDGCSLKVGQNTGDITYRGDGGRVVLGTECSRNKIKYVGCGGKISYNKTLTSRGTATAATSPELDNLLNERKEAKSDSPGTRQRNRTITVTKIITMKNDGKIVKRWFTNSGSVIRSLNANG</sequence>
<organism evidence="1 2">
    <name type="scientific">Cephus cinctus</name>
    <name type="common">Wheat stem sawfly</name>
    <dbReference type="NCBI Taxonomy" id="211228"/>
    <lineage>
        <taxon>Eukaryota</taxon>
        <taxon>Metazoa</taxon>
        <taxon>Ecdysozoa</taxon>
        <taxon>Arthropoda</taxon>
        <taxon>Hexapoda</taxon>
        <taxon>Insecta</taxon>
        <taxon>Pterygota</taxon>
        <taxon>Neoptera</taxon>
        <taxon>Endopterygota</taxon>
        <taxon>Hymenoptera</taxon>
        <taxon>Cephoidea</taxon>
        <taxon>Cephidae</taxon>
        <taxon>Cephus</taxon>
    </lineage>
</organism>
<name>A0AAJ7W4E1_CEPCN</name>
<dbReference type="RefSeq" id="XP_024944163.1">
    <property type="nucleotide sequence ID" value="XM_025088395.1"/>
</dbReference>
<dbReference type="AlphaFoldDB" id="A0AAJ7W4E1"/>
<proteinExistence type="predicted"/>
<evidence type="ECO:0000313" key="2">
    <source>
        <dbReference type="RefSeq" id="XP_024944163.1"/>
    </source>
</evidence>
<dbReference type="KEGG" id="ccin:107271131"/>
<reference evidence="2" key="1">
    <citation type="submission" date="2025-08" db="UniProtKB">
        <authorList>
            <consortium name="RefSeq"/>
        </authorList>
    </citation>
    <scope>IDENTIFICATION</scope>
</reference>
<dbReference type="Proteomes" id="UP000694920">
    <property type="component" value="Unplaced"/>
</dbReference>
<dbReference type="CTD" id="37468"/>
<keyword evidence="1" id="KW-1185">Reference proteome</keyword>
<evidence type="ECO:0000313" key="1">
    <source>
        <dbReference type="Proteomes" id="UP000694920"/>
    </source>
</evidence>
<accession>A0AAJ7W4E1</accession>
<protein>
    <submittedName>
        <fullName evidence="2">Uncharacterized protein LOC107271131</fullName>
    </submittedName>
</protein>
<dbReference type="GeneID" id="107271131"/>